<dbReference type="Proteomes" id="UP000461162">
    <property type="component" value="Unassembled WGS sequence"/>
</dbReference>
<name>A0A7K1KSM8_9BACT</name>
<organism evidence="1 2">
    <name type="scientific">Pseudodesulfovibrio alkaliphilus</name>
    <dbReference type="NCBI Taxonomy" id="2661613"/>
    <lineage>
        <taxon>Bacteria</taxon>
        <taxon>Pseudomonadati</taxon>
        <taxon>Thermodesulfobacteriota</taxon>
        <taxon>Desulfovibrionia</taxon>
        <taxon>Desulfovibrionales</taxon>
        <taxon>Desulfovibrionaceae</taxon>
    </lineage>
</organism>
<evidence type="ECO:0000313" key="2">
    <source>
        <dbReference type="Proteomes" id="UP000461162"/>
    </source>
</evidence>
<dbReference type="EMBL" id="WODC01000017">
    <property type="protein sequence ID" value="MUM78881.1"/>
    <property type="molecule type" value="Genomic_DNA"/>
</dbReference>
<evidence type="ECO:0000313" key="1">
    <source>
        <dbReference type="EMBL" id="MUM78881.1"/>
    </source>
</evidence>
<keyword evidence="2" id="KW-1185">Reference proteome</keyword>
<protein>
    <submittedName>
        <fullName evidence="1">Uncharacterized protein</fullName>
    </submittedName>
</protein>
<sequence length="103" mass="11181">MRILVIRKTVSLSVATGSFFAHEGCLASHCIGYGLSLVLELACGRWKPALFYHGIVAGPELIEGEARYPVAFGAKGSQSVLHVYPEGENRIVPILARHGEQDF</sequence>
<comment type="caution">
    <text evidence="1">The sequence shown here is derived from an EMBL/GenBank/DDBJ whole genome shotgun (WGS) entry which is preliminary data.</text>
</comment>
<reference evidence="1 2" key="1">
    <citation type="submission" date="2019-11" db="EMBL/GenBank/DDBJ databases">
        <title>Pseudodesulfovibrio alkaliphilus, sp. nov., an alkaliphilic sulfate-reducing bacteria from mud volcano of Taman peninsula, Russia.</title>
        <authorList>
            <person name="Frolova A."/>
            <person name="Merkel A.Y."/>
            <person name="Slobodkin A.I."/>
        </authorList>
    </citation>
    <scope>NUCLEOTIDE SEQUENCE [LARGE SCALE GENOMIC DNA]</scope>
    <source>
        <strain evidence="1 2">F-1</strain>
    </source>
</reference>
<dbReference type="RefSeq" id="WP_155935731.1">
    <property type="nucleotide sequence ID" value="NZ_WODC01000017.1"/>
</dbReference>
<proteinExistence type="predicted"/>
<accession>A0A7K1KSM8</accession>
<dbReference type="AlphaFoldDB" id="A0A7K1KSM8"/>
<gene>
    <name evidence="1" type="ORF">GKC30_14705</name>
</gene>